<dbReference type="Proteomes" id="UP000828251">
    <property type="component" value="Unassembled WGS sequence"/>
</dbReference>
<dbReference type="AlphaFoldDB" id="A0A9D4A1I5"/>
<evidence type="ECO:0000313" key="1">
    <source>
        <dbReference type="EMBL" id="KAH1081337.1"/>
    </source>
</evidence>
<gene>
    <name evidence="1" type="ORF">J1N35_021098</name>
</gene>
<evidence type="ECO:0000313" key="2">
    <source>
        <dbReference type="Proteomes" id="UP000828251"/>
    </source>
</evidence>
<keyword evidence="2" id="KW-1185">Reference proteome</keyword>
<organism evidence="1 2">
    <name type="scientific">Gossypium stocksii</name>
    <dbReference type="NCBI Taxonomy" id="47602"/>
    <lineage>
        <taxon>Eukaryota</taxon>
        <taxon>Viridiplantae</taxon>
        <taxon>Streptophyta</taxon>
        <taxon>Embryophyta</taxon>
        <taxon>Tracheophyta</taxon>
        <taxon>Spermatophyta</taxon>
        <taxon>Magnoliopsida</taxon>
        <taxon>eudicotyledons</taxon>
        <taxon>Gunneridae</taxon>
        <taxon>Pentapetalae</taxon>
        <taxon>rosids</taxon>
        <taxon>malvids</taxon>
        <taxon>Malvales</taxon>
        <taxon>Malvaceae</taxon>
        <taxon>Malvoideae</taxon>
        <taxon>Gossypium</taxon>
    </lineage>
</organism>
<accession>A0A9D4A1I5</accession>
<protein>
    <submittedName>
        <fullName evidence="1">Uncharacterized protein</fullName>
    </submittedName>
</protein>
<name>A0A9D4A1I5_9ROSI</name>
<comment type="caution">
    <text evidence="1">The sequence shown here is derived from an EMBL/GenBank/DDBJ whole genome shotgun (WGS) entry which is preliminary data.</text>
</comment>
<sequence>MRVLAITSVNEWPNIVTTGLATASFYYEVKSCLLAVARALNHLRLRYLVEAAHRSISVFSLSRFLRLAFSPFASNPTSPSSLFSK</sequence>
<dbReference type="EMBL" id="JAIQCV010000007">
    <property type="protein sequence ID" value="KAH1081337.1"/>
    <property type="molecule type" value="Genomic_DNA"/>
</dbReference>
<reference evidence="1 2" key="1">
    <citation type="journal article" date="2021" name="Plant Biotechnol. J.">
        <title>Multi-omics assisted identification of the key and species-specific regulatory components of drought-tolerant mechanisms in Gossypium stocksii.</title>
        <authorList>
            <person name="Yu D."/>
            <person name="Ke L."/>
            <person name="Zhang D."/>
            <person name="Wu Y."/>
            <person name="Sun Y."/>
            <person name="Mei J."/>
            <person name="Sun J."/>
            <person name="Sun Y."/>
        </authorList>
    </citation>
    <scope>NUCLEOTIDE SEQUENCE [LARGE SCALE GENOMIC DNA]</scope>
    <source>
        <strain evidence="2">cv. E1</strain>
        <tissue evidence="1">Leaf</tissue>
    </source>
</reference>
<proteinExistence type="predicted"/>